<keyword evidence="2" id="KW-1185">Reference proteome</keyword>
<dbReference type="AlphaFoldDB" id="A0A0L0FAF9"/>
<dbReference type="GO" id="GO:0006113">
    <property type="term" value="P:fermentation"/>
    <property type="evidence" value="ECO:0007669"/>
    <property type="project" value="InterPro"/>
</dbReference>
<organism evidence="1 2">
    <name type="scientific">Sphaeroforma arctica JP610</name>
    <dbReference type="NCBI Taxonomy" id="667725"/>
    <lineage>
        <taxon>Eukaryota</taxon>
        <taxon>Ichthyosporea</taxon>
        <taxon>Ichthyophonida</taxon>
        <taxon>Sphaeroforma</taxon>
    </lineage>
</organism>
<protein>
    <submittedName>
        <fullName evidence="1">Uncharacterized protein</fullName>
    </submittedName>
</protein>
<evidence type="ECO:0000313" key="2">
    <source>
        <dbReference type="Proteomes" id="UP000054560"/>
    </source>
</evidence>
<dbReference type="Proteomes" id="UP000054560">
    <property type="component" value="Unassembled WGS sequence"/>
</dbReference>
<dbReference type="InterPro" id="IPR029636">
    <property type="entry name" value="Csf1"/>
</dbReference>
<dbReference type="PANTHER" id="PTHR32085">
    <property type="entry name" value="PROTEIN CSF1"/>
    <property type="match status" value="1"/>
</dbReference>
<dbReference type="GO" id="GO:0016020">
    <property type="term" value="C:membrane"/>
    <property type="evidence" value="ECO:0007669"/>
    <property type="project" value="InterPro"/>
</dbReference>
<dbReference type="GeneID" id="25914217"/>
<proteinExistence type="predicted"/>
<dbReference type="RefSeq" id="XP_014147632.1">
    <property type="nucleotide sequence ID" value="XM_014292157.1"/>
</dbReference>
<sequence length="142" mass="16212">MATVSRNVLLHATGTESDFLLYAHFIQAILALIKNYGGGNKWMSKHAQQFFERLADTHALQLDYHDMSVHEREGQNNAEVLVFVRITDCLFRLPHTLYTCPTPLYALHVSEAVIDVRNASDFMEIMFSFDPITLLPTNKKGR</sequence>
<dbReference type="PANTHER" id="PTHR32085:SF3">
    <property type="entry name" value="PROTEIN CSF1"/>
    <property type="match status" value="1"/>
</dbReference>
<dbReference type="EMBL" id="KQ245229">
    <property type="protein sequence ID" value="KNC73730.1"/>
    <property type="molecule type" value="Genomic_DNA"/>
</dbReference>
<accession>A0A0L0FAF9</accession>
<reference evidence="1 2" key="1">
    <citation type="submission" date="2011-02" db="EMBL/GenBank/DDBJ databases">
        <title>The Genome Sequence of Sphaeroforma arctica JP610.</title>
        <authorList>
            <consortium name="The Broad Institute Genome Sequencing Platform"/>
            <person name="Russ C."/>
            <person name="Cuomo C."/>
            <person name="Young S.K."/>
            <person name="Zeng Q."/>
            <person name="Gargeya S."/>
            <person name="Alvarado L."/>
            <person name="Berlin A."/>
            <person name="Chapman S.B."/>
            <person name="Chen Z."/>
            <person name="Freedman E."/>
            <person name="Gellesch M."/>
            <person name="Goldberg J."/>
            <person name="Griggs A."/>
            <person name="Gujja S."/>
            <person name="Heilman E."/>
            <person name="Heiman D."/>
            <person name="Howarth C."/>
            <person name="Mehta T."/>
            <person name="Neiman D."/>
            <person name="Pearson M."/>
            <person name="Roberts A."/>
            <person name="Saif S."/>
            <person name="Shea T."/>
            <person name="Shenoy N."/>
            <person name="Sisk P."/>
            <person name="Stolte C."/>
            <person name="Sykes S."/>
            <person name="White J."/>
            <person name="Yandava C."/>
            <person name="Burger G."/>
            <person name="Gray M.W."/>
            <person name="Holland P.W.H."/>
            <person name="King N."/>
            <person name="Lang F.B.F."/>
            <person name="Roger A.J."/>
            <person name="Ruiz-Trillo I."/>
            <person name="Haas B."/>
            <person name="Nusbaum C."/>
            <person name="Birren B."/>
        </authorList>
    </citation>
    <scope>NUCLEOTIDE SEQUENCE [LARGE SCALE GENOMIC DNA]</scope>
    <source>
        <strain evidence="1 2">JP610</strain>
    </source>
</reference>
<name>A0A0L0FAF9_9EUKA</name>
<evidence type="ECO:0000313" key="1">
    <source>
        <dbReference type="EMBL" id="KNC73730.1"/>
    </source>
</evidence>
<gene>
    <name evidence="1" type="ORF">SARC_13713</name>
</gene>